<dbReference type="Proteomes" id="UP000494222">
    <property type="component" value="Unassembled WGS sequence"/>
</dbReference>
<organism evidence="2 4">
    <name type="scientific">Burkholderia latens</name>
    <dbReference type="NCBI Taxonomy" id="488446"/>
    <lineage>
        <taxon>Bacteria</taxon>
        <taxon>Pseudomonadati</taxon>
        <taxon>Pseudomonadota</taxon>
        <taxon>Betaproteobacteria</taxon>
        <taxon>Burkholderiales</taxon>
        <taxon>Burkholderiaceae</taxon>
        <taxon>Burkholderia</taxon>
        <taxon>Burkholderia cepacia complex</taxon>
    </lineage>
</organism>
<evidence type="ECO:0000313" key="4">
    <source>
        <dbReference type="Proteomes" id="UP000430232"/>
    </source>
</evidence>
<dbReference type="OrthoDB" id="9026718at2"/>
<feature type="region of interest" description="Disordered" evidence="1">
    <location>
        <begin position="241"/>
        <end position="274"/>
    </location>
</feature>
<dbReference type="PROSITE" id="PS51257">
    <property type="entry name" value="PROKAR_LIPOPROTEIN"/>
    <property type="match status" value="1"/>
</dbReference>
<proteinExistence type="predicted"/>
<dbReference type="GeneID" id="99790105"/>
<gene>
    <name evidence="3" type="ORF">BLA24064_02833</name>
    <name evidence="2" type="ORF">F7R21_16895</name>
</gene>
<sequence length="274" mass="28826">MKNSSKATLFGCGLLVTLLSGCVTLPNTDMKPEARQKLHSIAMLDVTEPKRVAVVNLGGAAAGFGLIGGLAQAAVNASHTSTYTDHVTAGKIVFAPDIMDGVTGRLTGNGYQVVKLAGQKAKLADDGKSDDYSAIQTDADAIMNVWFTSFGYISPPNQPDYIPWVVIRARILDAKTKQDIYYKTFACGYDIKANSVHIDSDFAYTYGSFGDLEKNFDKSVEGIKSCEKSVADMIGRDLARTPASASTSAPANATASTALTTTAATPTATATASK</sequence>
<dbReference type="AlphaFoldDB" id="A0A6H9SLI8"/>
<evidence type="ECO:0000313" key="5">
    <source>
        <dbReference type="Proteomes" id="UP000494222"/>
    </source>
</evidence>
<reference evidence="2 4" key="1">
    <citation type="submission" date="2019-09" db="EMBL/GenBank/DDBJ databases">
        <title>Draft genome sequences of 48 bacterial type strains from the CCUG.</title>
        <authorList>
            <person name="Tunovic T."/>
            <person name="Pineiro-Iglesias B."/>
            <person name="Unosson C."/>
            <person name="Inganas E."/>
            <person name="Ohlen M."/>
            <person name="Cardew S."/>
            <person name="Jensie-Markopoulos S."/>
            <person name="Salva-Serra F."/>
            <person name="Jaen-Luchoro D."/>
            <person name="Karlsson R."/>
            <person name="Svensson-Stadler L."/>
            <person name="Chun J."/>
            <person name="Moore E."/>
        </authorList>
    </citation>
    <scope>NUCLEOTIDE SEQUENCE [LARGE SCALE GENOMIC DNA]</scope>
    <source>
        <strain evidence="2 4">CCUG 54555</strain>
    </source>
</reference>
<reference evidence="3 5" key="2">
    <citation type="submission" date="2019-09" db="EMBL/GenBank/DDBJ databases">
        <authorList>
            <person name="Depoorter E."/>
        </authorList>
    </citation>
    <scope>NUCLEOTIDE SEQUENCE [LARGE SCALE GENOMIC DNA]</scope>
    <source>
        <strain evidence="3">LMG 24064</strain>
    </source>
</reference>
<evidence type="ECO:0000313" key="2">
    <source>
        <dbReference type="EMBL" id="KAB0640518.1"/>
    </source>
</evidence>
<dbReference type="EMBL" id="VZOJ01000043">
    <property type="protein sequence ID" value="KAB0640518.1"/>
    <property type="molecule type" value="Genomic_DNA"/>
</dbReference>
<evidence type="ECO:0000256" key="1">
    <source>
        <dbReference type="SAM" id="MobiDB-lite"/>
    </source>
</evidence>
<dbReference type="EMBL" id="CABVPL010000017">
    <property type="protein sequence ID" value="VWB61238.1"/>
    <property type="molecule type" value="Genomic_DNA"/>
</dbReference>
<dbReference type="Proteomes" id="UP000430232">
    <property type="component" value="Unassembled WGS sequence"/>
</dbReference>
<keyword evidence="4" id="KW-1185">Reference proteome</keyword>
<dbReference type="RefSeq" id="WP_151065352.1">
    <property type="nucleotide sequence ID" value="NZ_CABVPL010000017.1"/>
</dbReference>
<name>A0A6H9SLI8_9BURK</name>
<evidence type="ECO:0008006" key="6">
    <source>
        <dbReference type="Google" id="ProtNLM"/>
    </source>
</evidence>
<protein>
    <recommendedName>
        <fullName evidence="6">Lipoprotein</fullName>
    </recommendedName>
</protein>
<accession>A0A6H9SLI8</accession>
<evidence type="ECO:0000313" key="3">
    <source>
        <dbReference type="EMBL" id="VWB61238.1"/>
    </source>
</evidence>